<dbReference type="Pfam" id="PF00348">
    <property type="entry name" value="polyprenyl_synt"/>
    <property type="match status" value="1"/>
</dbReference>
<sequence>MNPYFTPRLKKIEDLIRQNLPIYVQSGEWVSRSFGNFNKIAYTKYIDSLIEPCKNLVDLGGKRWRPLLAVLCAQAAAEHKKNKDMLIERAYTLTPMIEFIHSASLIHDDIEDAADMRRGKPAAHIRWGTDSALNSASWLYFQAFACLDNKGFTDALRLRLYDAVLQELRRLHLGQAMDIMWHKDNSTLPQESEYLTMTALKTGTLASLAARCGILAASGGARKAEKTALLAAQIGVGFQIRDDITNLTSGNPGKKRGDDIVEGKKSLPLLYHIKERPQDFKILAQCFERAQKEGVDSPAVEQALDILNGSSAIQKAYEKSTQLIENSCKKLEKLYPASPSAKHIRDLFPPCNDPQNTL</sequence>
<comment type="similarity">
    <text evidence="3">Belongs to the FPP/GGPP synthase family.</text>
</comment>
<dbReference type="SUPFAM" id="SSF48576">
    <property type="entry name" value="Terpenoid synthases"/>
    <property type="match status" value="1"/>
</dbReference>
<dbReference type="CDD" id="cd00685">
    <property type="entry name" value="Trans_IPPS_HT"/>
    <property type="match status" value="1"/>
</dbReference>
<keyword evidence="3" id="KW-0808">Transferase</keyword>
<dbReference type="InterPro" id="IPR033749">
    <property type="entry name" value="Polyprenyl_synt_CS"/>
</dbReference>
<keyword evidence="2" id="KW-0460">Magnesium</keyword>
<dbReference type="InterPro" id="IPR000092">
    <property type="entry name" value="Polyprenyl_synt"/>
</dbReference>
<dbReference type="RefSeq" id="WP_021686438.1">
    <property type="nucleotide sequence ID" value="NZ_KI260556.1"/>
</dbReference>
<dbReference type="PROSITE" id="PS00444">
    <property type="entry name" value="POLYPRENYL_SYNTHASE_2"/>
    <property type="match status" value="1"/>
</dbReference>
<reference evidence="4 5" key="1">
    <citation type="submission" date="2013-08" db="EMBL/GenBank/DDBJ databases">
        <authorList>
            <person name="Weinstock G."/>
            <person name="Sodergren E."/>
            <person name="Wylie T."/>
            <person name="Fulton L."/>
            <person name="Fulton R."/>
            <person name="Fronick C."/>
            <person name="O'Laughlin M."/>
            <person name="Godfrey J."/>
            <person name="Miner T."/>
            <person name="Herter B."/>
            <person name="Appelbaum E."/>
            <person name="Cordes M."/>
            <person name="Lek S."/>
            <person name="Wollam A."/>
            <person name="Pepin K.H."/>
            <person name="Palsikar V.B."/>
            <person name="Mitreva M."/>
            <person name="Wilson R.K."/>
        </authorList>
    </citation>
    <scope>NUCLEOTIDE SEQUENCE [LARGE SCALE GENOMIC DNA]</scope>
    <source>
        <strain evidence="4 5">ATCC 700332</strain>
    </source>
</reference>
<protein>
    <submittedName>
        <fullName evidence="4">Polyprenyl synthetase</fullName>
    </submittedName>
</protein>
<accession>A0ABN0P0D4</accession>
<dbReference type="PANTHER" id="PTHR12001">
    <property type="entry name" value="GERANYLGERANYL PYROPHOSPHATE SYNTHASE"/>
    <property type="match status" value="1"/>
</dbReference>
<evidence type="ECO:0000256" key="1">
    <source>
        <dbReference type="ARBA" id="ARBA00022723"/>
    </source>
</evidence>
<dbReference type="PROSITE" id="PS00723">
    <property type="entry name" value="POLYPRENYL_SYNTHASE_1"/>
    <property type="match status" value="1"/>
</dbReference>
<evidence type="ECO:0000313" key="5">
    <source>
        <dbReference type="Proteomes" id="UP000016649"/>
    </source>
</evidence>
<dbReference type="Gene3D" id="1.10.600.10">
    <property type="entry name" value="Farnesyl Diphosphate Synthase"/>
    <property type="match status" value="1"/>
</dbReference>
<keyword evidence="1" id="KW-0479">Metal-binding</keyword>
<evidence type="ECO:0000313" key="4">
    <source>
        <dbReference type="EMBL" id="ERJ93869.1"/>
    </source>
</evidence>
<organism evidence="4 5">
    <name type="scientific">Treponema lecithinolyticum ATCC 700332</name>
    <dbReference type="NCBI Taxonomy" id="1321815"/>
    <lineage>
        <taxon>Bacteria</taxon>
        <taxon>Pseudomonadati</taxon>
        <taxon>Spirochaetota</taxon>
        <taxon>Spirochaetia</taxon>
        <taxon>Spirochaetales</taxon>
        <taxon>Treponemataceae</taxon>
        <taxon>Treponema</taxon>
    </lineage>
</organism>
<name>A0ABN0P0D4_TRELE</name>
<gene>
    <name evidence="4" type="ORF">HMPREF9193_00590</name>
</gene>
<dbReference type="EMBL" id="AWVH01000013">
    <property type="protein sequence ID" value="ERJ93869.1"/>
    <property type="molecule type" value="Genomic_DNA"/>
</dbReference>
<dbReference type="PANTHER" id="PTHR12001:SF44">
    <property type="entry name" value="GERANYLGERANYL PYROPHOSPHATE SYNTHASE"/>
    <property type="match status" value="1"/>
</dbReference>
<comment type="caution">
    <text evidence="4">The sequence shown here is derived from an EMBL/GenBank/DDBJ whole genome shotgun (WGS) entry which is preliminary data.</text>
</comment>
<evidence type="ECO:0000256" key="2">
    <source>
        <dbReference type="ARBA" id="ARBA00022842"/>
    </source>
</evidence>
<dbReference type="SFLD" id="SFLDS00005">
    <property type="entry name" value="Isoprenoid_Synthase_Type_I"/>
    <property type="match status" value="1"/>
</dbReference>
<dbReference type="InterPro" id="IPR008949">
    <property type="entry name" value="Isoprenoid_synthase_dom_sf"/>
</dbReference>
<proteinExistence type="inferred from homology"/>
<keyword evidence="5" id="KW-1185">Reference proteome</keyword>
<dbReference type="Proteomes" id="UP000016649">
    <property type="component" value="Unassembled WGS sequence"/>
</dbReference>
<evidence type="ECO:0000256" key="3">
    <source>
        <dbReference type="RuleBase" id="RU004466"/>
    </source>
</evidence>